<dbReference type="InterPro" id="IPR013766">
    <property type="entry name" value="Thioredoxin_domain"/>
</dbReference>
<dbReference type="EMBL" id="JXKH01000001">
    <property type="protein sequence ID" value="OJG20334.1"/>
    <property type="molecule type" value="Genomic_DNA"/>
</dbReference>
<evidence type="ECO:0000259" key="1">
    <source>
        <dbReference type="Pfam" id="PF00085"/>
    </source>
</evidence>
<dbReference type="STRING" id="214095.RU97_GL000567"/>
<gene>
    <name evidence="2" type="ORF">RU97_GL000567</name>
</gene>
<name>A0A1L8RKT7_9ENTE</name>
<protein>
    <submittedName>
        <fullName evidence="2">Thioredoxin</fullName>
    </submittedName>
</protein>
<dbReference type="Gene3D" id="3.40.30.10">
    <property type="entry name" value="Glutaredoxin"/>
    <property type="match status" value="1"/>
</dbReference>
<dbReference type="Pfam" id="PF00085">
    <property type="entry name" value="Thioredoxin"/>
    <property type="match status" value="1"/>
</dbReference>
<dbReference type="AlphaFoldDB" id="A0A1L8RKT7"/>
<accession>A0A1L8RKT7</accession>
<keyword evidence="3" id="KW-1185">Reference proteome</keyword>
<feature type="domain" description="Thioredoxin" evidence="1">
    <location>
        <begin position="12"/>
        <end position="97"/>
    </location>
</feature>
<sequence>MFEPIHSLERLDEVIETEPFALIYVSLPTCSVCHALLPQLESALKETALKAYRIDAHELPQIASRLEIMTVPAVLFFAHGKEYIREARFVQVTKLKEQINMLMEVA</sequence>
<dbReference type="SUPFAM" id="SSF52833">
    <property type="entry name" value="Thioredoxin-like"/>
    <property type="match status" value="1"/>
</dbReference>
<evidence type="ECO:0000313" key="2">
    <source>
        <dbReference type="EMBL" id="OJG20334.1"/>
    </source>
</evidence>
<dbReference type="InterPro" id="IPR036249">
    <property type="entry name" value="Thioredoxin-like_sf"/>
</dbReference>
<organism evidence="2 3">
    <name type="scientific">Enterococcus canis</name>
    <dbReference type="NCBI Taxonomy" id="214095"/>
    <lineage>
        <taxon>Bacteria</taxon>
        <taxon>Bacillati</taxon>
        <taxon>Bacillota</taxon>
        <taxon>Bacilli</taxon>
        <taxon>Lactobacillales</taxon>
        <taxon>Enterococcaceae</taxon>
        <taxon>Enterococcus</taxon>
    </lineage>
</organism>
<reference evidence="2 3" key="1">
    <citation type="submission" date="2014-12" db="EMBL/GenBank/DDBJ databases">
        <title>Draft genome sequences of 29 type strains of Enterococci.</title>
        <authorList>
            <person name="Zhong Z."/>
            <person name="Sun Z."/>
            <person name="Liu W."/>
            <person name="Zhang W."/>
            <person name="Zhang H."/>
        </authorList>
    </citation>
    <scope>NUCLEOTIDE SEQUENCE [LARGE SCALE GENOMIC DNA]</scope>
    <source>
        <strain evidence="2 3">DSM 17029</strain>
    </source>
</reference>
<comment type="caution">
    <text evidence="2">The sequence shown here is derived from an EMBL/GenBank/DDBJ whole genome shotgun (WGS) entry which is preliminary data.</text>
</comment>
<dbReference type="CDD" id="cd02947">
    <property type="entry name" value="TRX_family"/>
    <property type="match status" value="1"/>
</dbReference>
<dbReference type="RefSeq" id="WP_067392736.1">
    <property type="nucleotide sequence ID" value="NZ_JXKH01000001.1"/>
</dbReference>
<dbReference type="Proteomes" id="UP000181884">
    <property type="component" value="Unassembled WGS sequence"/>
</dbReference>
<evidence type="ECO:0000313" key="3">
    <source>
        <dbReference type="Proteomes" id="UP000181884"/>
    </source>
</evidence>
<proteinExistence type="predicted"/>